<evidence type="ECO:0000313" key="3">
    <source>
        <dbReference type="EMBL" id="OAY38375.1"/>
    </source>
</evidence>
<dbReference type="OMA" id="YRDEVGC"/>
<feature type="domain" description="Peptide N-acetyl-beta-D-glucosaminyl asparaginase amidase A N-terminal" evidence="2">
    <location>
        <begin position="47"/>
        <end position="361"/>
    </location>
</feature>
<keyword evidence="1" id="KW-0732">Signal</keyword>
<proteinExistence type="predicted"/>
<protein>
    <recommendedName>
        <fullName evidence="2">Peptide N-acetyl-beta-D-glucosaminyl asparaginase amidase A N-terminal domain-containing protein</fullName>
    </recommendedName>
</protein>
<dbReference type="AlphaFoldDB" id="A0A2C9V3T2"/>
<dbReference type="InterPro" id="IPR056948">
    <property type="entry name" value="PNGaseA_N"/>
</dbReference>
<organism evidence="3">
    <name type="scientific">Manihot esculenta</name>
    <name type="common">Cassava</name>
    <name type="synonym">Jatropha manihot</name>
    <dbReference type="NCBI Taxonomy" id="3983"/>
    <lineage>
        <taxon>Eukaryota</taxon>
        <taxon>Viridiplantae</taxon>
        <taxon>Streptophyta</taxon>
        <taxon>Embryophyta</taxon>
        <taxon>Tracheophyta</taxon>
        <taxon>Spermatophyta</taxon>
        <taxon>Magnoliopsida</taxon>
        <taxon>eudicotyledons</taxon>
        <taxon>Gunneridae</taxon>
        <taxon>Pentapetalae</taxon>
        <taxon>rosids</taxon>
        <taxon>fabids</taxon>
        <taxon>Malpighiales</taxon>
        <taxon>Euphorbiaceae</taxon>
        <taxon>Crotonoideae</taxon>
        <taxon>Manihoteae</taxon>
        <taxon>Manihot</taxon>
    </lineage>
</organism>
<dbReference type="InterPro" id="IPR021102">
    <property type="entry name" value="PNGase_A"/>
</dbReference>
<dbReference type="Pfam" id="PF12222">
    <property type="entry name" value="PNGaseA"/>
    <property type="match status" value="1"/>
</dbReference>
<evidence type="ECO:0000259" key="2">
    <source>
        <dbReference type="Pfam" id="PF12222"/>
    </source>
</evidence>
<reference evidence="3" key="1">
    <citation type="submission" date="2016-02" db="EMBL/GenBank/DDBJ databases">
        <title>WGS assembly of Manihot esculenta.</title>
        <authorList>
            <person name="Bredeson J.V."/>
            <person name="Prochnik S.E."/>
            <person name="Lyons J.B."/>
            <person name="Schmutz J."/>
            <person name="Grimwood J."/>
            <person name="Vrebalov J."/>
            <person name="Bart R.S."/>
            <person name="Amuge T."/>
            <person name="Ferguson M.E."/>
            <person name="Green R."/>
            <person name="Putnam N."/>
            <person name="Stites J."/>
            <person name="Rounsley S."/>
            <person name="Rokhsar D.S."/>
        </authorList>
    </citation>
    <scope>NUCLEOTIDE SEQUENCE [LARGE SCALE GENOMIC DNA]</scope>
    <source>
        <tissue evidence="3">Leaf</tissue>
    </source>
</reference>
<dbReference type="PANTHER" id="PTHR31104">
    <property type="entry name" value="PEPTIDE-N4-(N-ACETYL-BETA-GLUCOSAMINYL)ASPARAGINE AMIDASE A PROTEIN"/>
    <property type="match status" value="1"/>
</dbReference>
<dbReference type="EMBL" id="CM004396">
    <property type="protein sequence ID" value="OAY38375.1"/>
    <property type="molecule type" value="Genomic_DNA"/>
</dbReference>
<sequence>MKTFLSLLCFLFFIPLSLIFPSTTFGLQESQEYFEITPPLPSDHLAPSCINSIINHTFTNTANFLFSTPYSPPSDCSSPWSHVVLNFQAECSNETSYSISGLWLGGVELLRTSTPKLSTNRSSNLWRFKKDISRYSSLLAKTNLNLTMMLQSVGNDVSAGVYNVSVTLFFYGGANVVEDQLSFYDTPADLIVPISDDGETGFWFEIKNELDLPSKQIVVPQNTRRAVLEVYVSFHGNDESWYSNPSSSYMRMNNISLLGNGACREVLVTIDGATVGSELPFPVIFLTARINSLFWKPVVAIGAFNLPSYDFEVTPFLEKILDGEVHEFGVGIGDAIPYWFVDANLHIWLDKGSSSVTAGTVIAHNPSLALQGQEQFKRLDGSFETKGKGRSESKGWVISSSGNLTTLTMQEFRFRSFIQFENNATYRFVKMKIKVHKEVQVFNERRELLKRVIVTRKYPLRIITSVLSGKFVSNISHAFEETWSNGNNLSRTTDNLQNWNGWIPISEQQQPSLSGDSNADQRLVYKDESICYSRIVAVANGRLFADDLRYGCISSS</sequence>
<accession>A0A2C9V3T2</accession>
<gene>
    <name evidence="3" type="ORF">MANES_10G009300</name>
</gene>
<feature type="chain" id="PRO_5012971449" description="Peptide N-acetyl-beta-D-glucosaminyl asparaginase amidase A N-terminal domain-containing protein" evidence="1">
    <location>
        <begin position="20"/>
        <end position="556"/>
    </location>
</feature>
<name>A0A2C9V3T2_MANES</name>
<dbReference type="OrthoDB" id="1612078at2759"/>
<evidence type="ECO:0000256" key="1">
    <source>
        <dbReference type="SAM" id="SignalP"/>
    </source>
</evidence>
<feature type="signal peptide" evidence="1">
    <location>
        <begin position="1"/>
        <end position="19"/>
    </location>
</feature>